<feature type="signal peptide" evidence="11">
    <location>
        <begin position="1"/>
        <end position="21"/>
    </location>
</feature>
<dbReference type="PRINTS" id="PR00723">
    <property type="entry name" value="SUBTILISIN"/>
</dbReference>
<dbReference type="InterPro" id="IPR034197">
    <property type="entry name" value="Peptidases_S8_3"/>
</dbReference>
<dbReference type="InterPro" id="IPR046450">
    <property type="entry name" value="PA_dom_sf"/>
</dbReference>
<feature type="active site" description="Charge relay system" evidence="9">
    <location>
        <position position="584"/>
    </location>
</feature>
<dbReference type="Pfam" id="PF00082">
    <property type="entry name" value="Peptidase_S8"/>
    <property type="match status" value="1"/>
</dbReference>
<dbReference type="RefSeq" id="WP_301415750.1">
    <property type="nucleotide sequence ID" value="NZ_CP098023.1"/>
</dbReference>
<protein>
    <submittedName>
        <fullName evidence="16">S8 family serine peptidase</fullName>
    </submittedName>
</protein>
<dbReference type="InterPro" id="IPR036852">
    <property type="entry name" value="Peptidase_S8/S53_dom_sf"/>
</dbReference>
<dbReference type="PROSITE" id="PS51892">
    <property type="entry name" value="SUBTILASE"/>
    <property type="match status" value="1"/>
</dbReference>
<evidence type="ECO:0000256" key="11">
    <source>
        <dbReference type="SAM" id="SignalP"/>
    </source>
</evidence>
<dbReference type="SUPFAM" id="SSF52025">
    <property type="entry name" value="PA domain"/>
    <property type="match status" value="1"/>
</dbReference>
<dbReference type="EMBL" id="CP098023">
    <property type="protein sequence ID" value="WKD49904.1"/>
    <property type="molecule type" value="Genomic_DNA"/>
</dbReference>
<dbReference type="Gene3D" id="3.30.70.80">
    <property type="entry name" value="Peptidase S8 propeptide/proteinase inhibitor I9"/>
    <property type="match status" value="1"/>
</dbReference>
<feature type="domain" description="Peptidase S8/S53" evidence="12">
    <location>
        <begin position="163"/>
        <end position="619"/>
    </location>
</feature>
<evidence type="ECO:0000313" key="17">
    <source>
        <dbReference type="Proteomes" id="UP001321520"/>
    </source>
</evidence>
<evidence type="ECO:0000256" key="10">
    <source>
        <dbReference type="RuleBase" id="RU003355"/>
    </source>
</evidence>
<dbReference type="InterPro" id="IPR015500">
    <property type="entry name" value="Peptidase_S8_subtilisin-rel"/>
</dbReference>
<dbReference type="Proteomes" id="UP001321520">
    <property type="component" value="Chromosome"/>
</dbReference>
<feature type="active site" description="Charge relay system" evidence="9">
    <location>
        <position position="261"/>
    </location>
</feature>
<dbReference type="Pfam" id="PF02225">
    <property type="entry name" value="PA"/>
    <property type="match status" value="1"/>
</dbReference>
<reference evidence="16 17" key="1">
    <citation type="submission" date="2022-05" db="EMBL/GenBank/DDBJ databases">
        <title>Microbulbifer sp. nov., isolated from sponge.</title>
        <authorList>
            <person name="Gao L."/>
        </authorList>
    </citation>
    <scope>NUCLEOTIDE SEQUENCE [LARGE SCALE GENOMIC DNA]</scope>
    <source>
        <strain evidence="16 17">MI-G</strain>
    </source>
</reference>
<feature type="chain" id="PRO_5045859243" evidence="11">
    <location>
        <begin position="22"/>
        <end position="993"/>
    </location>
</feature>
<dbReference type="PANTHER" id="PTHR10795">
    <property type="entry name" value="PROPROTEIN CONVERTASE SUBTILISIN/KEXIN"/>
    <property type="match status" value="1"/>
</dbReference>
<feature type="domain" description="Inhibitor I9" evidence="14">
    <location>
        <begin position="38"/>
        <end position="139"/>
    </location>
</feature>
<sequence>MKKTIIFALMTGLLISGSSFAETGSGKPAANAEKHRKVYIVQLNGEPLSSYSGAAPGSSAVKSALQRRLDLRSGSYRHYAGFLKSRRERVLSSMPSVRKVHEYDTAFNGFAAVMSKKEAEALRSHTEVKGVWEDRLLKPHTDSTADFLGLTRVPSPWLWGITGENVVVGVIDSGIHPEHLSLADIPTPRQGNRGASIPYGPVPESFVGEGCDFGNTAFNPNDAAFTCNNKLIKAKSFSDAFRSTGTLADYEFLSARDADGHGTHTATTAAGNYGVVTPEGETLTGMAPRARVAVYKVCWDAPNPDDSGCSSADAMAAIDEAVADGVDVINYSVGGGSTIFTGADDIAYLFAADAGVFVATSAGNGGPGVATIGTPSGVPWITAVAAAEDDQRFGTALRVDSPAPIAGTYDALEGSGPVSMQDAGLLSAPVLVSVPLEACAALDNSAVMAGKIALVKRGGCSFTDKYNNVADAGAVAIVVYNDGTAEDRFDPIAMSAPDTRIPGVMIRYADGELIAGSEGVSGILDPALQISREDRIASFSSRGYNAGAPDIIKPDVAAPGVGILAGISPTLSGGSLFGRLSGTSMASPHVAGVMALLKQAHPDWSPAMAKSALMSTARTDLRKTFGPEMADPFDIGAGAIAPSSALQPGLVYDAGFNDYLAFLCGAENQPQIVERTTCDNLVNLGYSIDSSDLNLPSIGIGALVGTQTVKRRVTSVSRGSKWYWVSVNAPVGVEVQVHPRVLRLREGESAEFEVTFTVTENAAMNKWAFGDLSWQSVGTRYYVRSPVAVRPVALSAPTQVAAEGTDGILNLDVRFGYNGDYQVTVNGLAEGVANPGSVEDGGSQLIFFDVPEGTNLARIALFDADVGDGSGSDDLDLRVFGPAPDFPEVGSSGSETSTESVTILNPAPGEYAAFVDDYDSAAGATPFTLFNFNLTGDSGNTQLNAPGQAQLNSSGTIALEWMGLAPNTRALGILNHGNGAQAFAETEVMVNTQ</sequence>
<evidence type="ECO:0000256" key="3">
    <source>
        <dbReference type="ARBA" id="ARBA00022525"/>
    </source>
</evidence>
<dbReference type="InterPro" id="IPR010259">
    <property type="entry name" value="S8pro/Inhibitor_I9"/>
</dbReference>
<dbReference type="InterPro" id="IPR041469">
    <property type="entry name" value="Subtilisin-like_FN3"/>
</dbReference>
<keyword evidence="8" id="KW-0325">Glycoprotein</keyword>
<feature type="active site" description="Charge relay system" evidence="9">
    <location>
        <position position="172"/>
    </location>
</feature>
<dbReference type="Gene3D" id="3.40.50.200">
    <property type="entry name" value="Peptidase S8/S53 domain"/>
    <property type="match status" value="1"/>
</dbReference>
<dbReference type="Gene3D" id="2.60.40.2310">
    <property type="match status" value="1"/>
</dbReference>
<keyword evidence="5 11" id="KW-0732">Signal</keyword>
<keyword evidence="3" id="KW-0964">Secreted</keyword>
<evidence type="ECO:0000256" key="9">
    <source>
        <dbReference type="PROSITE-ProRule" id="PRU01240"/>
    </source>
</evidence>
<dbReference type="CDD" id="cd04852">
    <property type="entry name" value="Peptidases_S8_3"/>
    <property type="match status" value="1"/>
</dbReference>
<evidence type="ECO:0000256" key="6">
    <source>
        <dbReference type="ARBA" id="ARBA00022801"/>
    </source>
</evidence>
<dbReference type="SUPFAM" id="SSF52743">
    <property type="entry name" value="Subtilisin-like"/>
    <property type="match status" value="1"/>
</dbReference>
<keyword evidence="17" id="KW-1185">Reference proteome</keyword>
<dbReference type="Pfam" id="PF17766">
    <property type="entry name" value="fn3_6"/>
    <property type="match status" value="1"/>
</dbReference>
<gene>
    <name evidence="16" type="ORF">M8T91_00295</name>
</gene>
<dbReference type="Gene3D" id="2.60.120.380">
    <property type="match status" value="1"/>
</dbReference>
<dbReference type="PROSITE" id="PS50194">
    <property type="entry name" value="FILAMIN_REPEAT"/>
    <property type="match status" value="1"/>
</dbReference>
<feature type="domain" description="Subtilisin-like protease fibronectin type-III" evidence="15">
    <location>
        <begin position="692"/>
        <end position="789"/>
    </location>
</feature>
<dbReference type="InterPro" id="IPR003137">
    <property type="entry name" value="PA_domain"/>
</dbReference>
<keyword evidence="7 9" id="KW-0720">Serine protease</keyword>
<evidence type="ECO:0000259" key="12">
    <source>
        <dbReference type="Pfam" id="PF00082"/>
    </source>
</evidence>
<dbReference type="InterPro" id="IPR000209">
    <property type="entry name" value="Peptidase_S8/S53_dom"/>
</dbReference>
<evidence type="ECO:0000259" key="14">
    <source>
        <dbReference type="Pfam" id="PF05922"/>
    </source>
</evidence>
<accession>A0ABY9EEG3</accession>
<dbReference type="PROSITE" id="PS00138">
    <property type="entry name" value="SUBTILASE_SER"/>
    <property type="match status" value="1"/>
</dbReference>
<dbReference type="InterPro" id="IPR045051">
    <property type="entry name" value="SBT"/>
</dbReference>
<name>A0ABY9EEG3_9GAMM</name>
<proteinExistence type="inferred from homology"/>
<keyword evidence="6 9" id="KW-0378">Hydrolase</keyword>
<evidence type="ECO:0000256" key="4">
    <source>
        <dbReference type="ARBA" id="ARBA00022670"/>
    </source>
</evidence>
<evidence type="ECO:0000259" key="13">
    <source>
        <dbReference type="Pfam" id="PF02225"/>
    </source>
</evidence>
<dbReference type="Pfam" id="PF05922">
    <property type="entry name" value="Inhibitor_I9"/>
    <property type="match status" value="1"/>
</dbReference>
<evidence type="ECO:0000256" key="2">
    <source>
        <dbReference type="ARBA" id="ARBA00011073"/>
    </source>
</evidence>
<comment type="similarity">
    <text evidence="2 9 10">Belongs to the peptidase S8 family.</text>
</comment>
<dbReference type="InterPro" id="IPR017868">
    <property type="entry name" value="Filamin/ABP280_repeat-like"/>
</dbReference>
<dbReference type="Gene3D" id="3.50.30.30">
    <property type="match status" value="1"/>
</dbReference>
<feature type="domain" description="PA" evidence="13">
    <location>
        <begin position="431"/>
        <end position="514"/>
    </location>
</feature>
<comment type="subcellular location">
    <subcellularLocation>
        <location evidence="1">Secreted</location>
    </subcellularLocation>
</comment>
<keyword evidence="4 9" id="KW-0645">Protease</keyword>
<evidence type="ECO:0000313" key="16">
    <source>
        <dbReference type="EMBL" id="WKD49904.1"/>
    </source>
</evidence>
<evidence type="ECO:0000259" key="15">
    <source>
        <dbReference type="Pfam" id="PF17766"/>
    </source>
</evidence>
<organism evidence="16 17">
    <name type="scientific">Microbulbifer spongiae</name>
    <dbReference type="NCBI Taxonomy" id="2944933"/>
    <lineage>
        <taxon>Bacteria</taxon>
        <taxon>Pseudomonadati</taxon>
        <taxon>Pseudomonadota</taxon>
        <taxon>Gammaproteobacteria</taxon>
        <taxon>Cellvibrionales</taxon>
        <taxon>Microbulbiferaceae</taxon>
        <taxon>Microbulbifer</taxon>
    </lineage>
</organism>
<dbReference type="CDD" id="cd04818">
    <property type="entry name" value="PA_subtilisin_1"/>
    <property type="match status" value="1"/>
</dbReference>
<evidence type="ECO:0000256" key="1">
    <source>
        <dbReference type="ARBA" id="ARBA00004613"/>
    </source>
</evidence>
<dbReference type="InterPro" id="IPR037045">
    <property type="entry name" value="S8pro/Inhibitor_I9_sf"/>
</dbReference>
<dbReference type="PROSITE" id="PS00136">
    <property type="entry name" value="SUBTILASE_ASP"/>
    <property type="match status" value="1"/>
</dbReference>
<dbReference type="InterPro" id="IPR023828">
    <property type="entry name" value="Peptidase_S8_Ser-AS"/>
</dbReference>
<dbReference type="InterPro" id="IPR023827">
    <property type="entry name" value="Peptidase_S8_Asp-AS"/>
</dbReference>
<evidence type="ECO:0000256" key="8">
    <source>
        <dbReference type="ARBA" id="ARBA00023180"/>
    </source>
</evidence>
<evidence type="ECO:0000256" key="7">
    <source>
        <dbReference type="ARBA" id="ARBA00022825"/>
    </source>
</evidence>
<evidence type="ECO:0000256" key="5">
    <source>
        <dbReference type="ARBA" id="ARBA00022729"/>
    </source>
</evidence>